<dbReference type="GeneID" id="115804615"/>
<dbReference type="Proteomes" id="UP000504632">
    <property type="component" value="Chromosome 1"/>
</dbReference>
<comment type="subcellular location">
    <subcellularLocation>
        <location evidence="1">Membrane</location>
        <topology evidence="1">Single-pass type I membrane protein</topology>
    </subcellularLocation>
</comment>
<dbReference type="GO" id="GO:0005615">
    <property type="term" value="C:extracellular space"/>
    <property type="evidence" value="ECO:0007669"/>
    <property type="project" value="TreeGrafter"/>
</dbReference>
<dbReference type="OrthoDB" id="9411915at2759"/>
<keyword evidence="2 9" id="KW-0245">EGF-like domain</keyword>
<dbReference type="GO" id="GO:0008284">
    <property type="term" value="P:positive regulation of cell population proliferation"/>
    <property type="evidence" value="ECO:0007669"/>
    <property type="project" value="TreeGrafter"/>
</dbReference>
<sequence length="156" mass="17016">MSLQSETFLLSQAILALVIIFTARVESAEESLNIIHSNTSQTLETSTLGKGQEPQALHLIRPCGEEHSGFCFNGECTYPPDQDLPTCRCLPSYSGERCEHVALTTQGLSSPEEIIAVVAGVVLLICCVVGVTYCCIRKRCQKQSLPYKTYASENSV</sequence>
<feature type="disulfide bond" evidence="9">
    <location>
        <begin position="89"/>
        <end position="98"/>
    </location>
</feature>
<keyword evidence="3 10" id="KW-0812">Transmembrane</keyword>
<dbReference type="InParanoid" id="A0A6J2ULQ0"/>
<protein>
    <submittedName>
        <fullName evidence="14">Epigen</fullName>
    </submittedName>
</protein>
<evidence type="ECO:0000256" key="8">
    <source>
        <dbReference type="ARBA" id="ARBA00023180"/>
    </source>
</evidence>
<evidence type="ECO:0000256" key="9">
    <source>
        <dbReference type="PROSITE-ProRule" id="PRU00076"/>
    </source>
</evidence>
<dbReference type="GO" id="GO:0007173">
    <property type="term" value="P:epidermal growth factor receptor signaling pathway"/>
    <property type="evidence" value="ECO:0007669"/>
    <property type="project" value="TreeGrafter"/>
</dbReference>
<dbReference type="CTD" id="255324"/>
<keyword evidence="6 10" id="KW-0472">Membrane</keyword>
<dbReference type="PROSITE" id="PS50026">
    <property type="entry name" value="EGF_3"/>
    <property type="match status" value="1"/>
</dbReference>
<evidence type="ECO:0000256" key="4">
    <source>
        <dbReference type="ARBA" id="ARBA00022989"/>
    </source>
</evidence>
<dbReference type="GO" id="GO:0016020">
    <property type="term" value="C:membrane"/>
    <property type="evidence" value="ECO:0007669"/>
    <property type="project" value="UniProtKB-SubCell"/>
</dbReference>
<keyword evidence="4 10" id="KW-1133">Transmembrane helix</keyword>
<reference evidence="14" key="1">
    <citation type="submission" date="2025-08" db="UniProtKB">
        <authorList>
            <consortium name="RefSeq"/>
        </authorList>
    </citation>
    <scope>IDENTIFICATION</scope>
</reference>
<keyword evidence="5" id="KW-0339">Growth factor</keyword>
<dbReference type="InterPro" id="IPR000742">
    <property type="entry name" value="EGF"/>
</dbReference>
<evidence type="ECO:0000256" key="11">
    <source>
        <dbReference type="SAM" id="SignalP"/>
    </source>
</evidence>
<name>A0A6J2ULQ0_CHACN</name>
<feature type="chain" id="PRO_5026973328" evidence="11">
    <location>
        <begin position="28"/>
        <end position="156"/>
    </location>
</feature>
<evidence type="ECO:0000256" key="6">
    <source>
        <dbReference type="ARBA" id="ARBA00023136"/>
    </source>
</evidence>
<proteinExistence type="predicted"/>
<dbReference type="AlphaFoldDB" id="A0A6J2ULQ0"/>
<evidence type="ECO:0000256" key="2">
    <source>
        <dbReference type="ARBA" id="ARBA00022536"/>
    </source>
</evidence>
<evidence type="ECO:0000256" key="3">
    <source>
        <dbReference type="ARBA" id="ARBA00022692"/>
    </source>
</evidence>
<dbReference type="GO" id="GO:0045840">
    <property type="term" value="P:positive regulation of mitotic nuclear division"/>
    <property type="evidence" value="ECO:0007669"/>
    <property type="project" value="TreeGrafter"/>
</dbReference>
<feature type="signal peptide" evidence="11">
    <location>
        <begin position="1"/>
        <end position="27"/>
    </location>
</feature>
<feature type="transmembrane region" description="Helical" evidence="10">
    <location>
        <begin position="114"/>
        <end position="136"/>
    </location>
</feature>
<dbReference type="PANTHER" id="PTHR10740:SF10">
    <property type="entry name" value="EPIGEN"/>
    <property type="match status" value="1"/>
</dbReference>
<dbReference type="GO" id="GO:0008083">
    <property type="term" value="F:growth factor activity"/>
    <property type="evidence" value="ECO:0007669"/>
    <property type="project" value="UniProtKB-KW"/>
</dbReference>
<keyword evidence="7 9" id="KW-1015">Disulfide bond</keyword>
<dbReference type="GO" id="GO:0005154">
    <property type="term" value="F:epidermal growth factor receptor binding"/>
    <property type="evidence" value="ECO:0007669"/>
    <property type="project" value="TreeGrafter"/>
</dbReference>
<dbReference type="SUPFAM" id="SSF57196">
    <property type="entry name" value="EGF/Laminin"/>
    <property type="match status" value="1"/>
</dbReference>
<keyword evidence="13" id="KW-1185">Reference proteome</keyword>
<gene>
    <name evidence="14" type="primary">epgn</name>
</gene>
<accession>A0A6J2ULQ0</accession>
<evidence type="ECO:0000256" key="1">
    <source>
        <dbReference type="ARBA" id="ARBA00004479"/>
    </source>
</evidence>
<organism evidence="13 14">
    <name type="scientific">Chanos chanos</name>
    <name type="common">Milkfish</name>
    <name type="synonym">Mugil chanos</name>
    <dbReference type="NCBI Taxonomy" id="29144"/>
    <lineage>
        <taxon>Eukaryota</taxon>
        <taxon>Metazoa</taxon>
        <taxon>Chordata</taxon>
        <taxon>Craniata</taxon>
        <taxon>Vertebrata</taxon>
        <taxon>Euteleostomi</taxon>
        <taxon>Actinopterygii</taxon>
        <taxon>Neopterygii</taxon>
        <taxon>Teleostei</taxon>
        <taxon>Ostariophysi</taxon>
        <taxon>Gonorynchiformes</taxon>
        <taxon>Chanidae</taxon>
        <taxon>Chanos</taxon>
    </lineage>
</organism>
<feature type="domain" description="EGF-like" evidence="12">
    <location>
        <begin position="59"/>
        <end position="99"/>
    </location>
</feature>
<evidence type="ECO:0000256" key="7">
    <source>
        <dbReference type="ARBA" id="ARBA00023157"/>
    </source>
</evidence>
<evidence type="ECO:0000256" key="5">
    <source>
        <dbReference type="ARBA" id="ARBA00023030"/>
    </source>
</evidence>
<evidence type="ECO:0000313" key="14">
    <source>
        <dbReference type="RefSeq" id="XP_030620989.1"/>
    </source>
</evidence>
<dbReference type="RefSeq" id="XP_030620989.1">
    <property type="nucleotide sequence ID" value="XM_030765129.1"/>
</dbReference>
<dbReference type="FunCoup" id="A0A6J2ULQ0">
    <property type="interactions" value="1086"/>
</dbReference>
<keyword evidence="8" id="KW-0325">Glycoprotein</keyword>
<dbReference type="Gene3D" id="2.10.25.10">
    <property type="entry name" value="Laminin"/>
    <property type="match status" value="1"/>
</dbReference>
<evidence type="ECO:0000259" key="12">
    <source>
        <dbReference type="PROSITE" id="PS50026"/>
    </source>
</evidence>
<keyword evidence="11" id="KW-0732">Signal</keyword>
<evidence type="ECO:0000256" key="10">
    <source>
        <dbReference type="SAM" id="Phobius"/>
    </source>
</evidence>
<evidence type="ECO:0000313" key="13">
    <source>
        <dbReference type="Proteomes" id="UP000504632"/>
    </source>
</evidence>
<dbReference type="PROSITE" id="PS00022">
    <property type="entry name" value="EGF_1"/>
    <property type="match status" value="1"/>
</dbReference>
<comment type="caution">
    <text evidence="9">Lacks conserved residue(s) required for the propagation of feature annotation.</text>
</comment>
<dbReference type="PRINTS" id="PR00009">
    <property type="entry name" value="EGFTGF"/>
</dbReference>
<dbReference type="PANTHER" id="PTHR10740">
    <property type="entry name" value="TRANSFORMING GROWTH FACTOR ALPHA"/>
    <property type="match status" value="1"/>
</dbReference>